<evidence type="ECO:0000256" key="4">
    <source>
        <dbReference type="ARBA" id="ARBA00023264"/>
    </source>
</evidence>
<evidence type="ECO:0000256" key="3">
    <source>
        <dbReference type="ARBA" id="ARBA00023209"/>
    </source>
</evidence>
<evidence type="ECO:0000313" key="7">
    <source>
        <dbReference type="EMBL" id="QOP43793.1"/>
    </source>
</evidence>
<keyword evidence="3" id="KW-0443">Lipid metabolism</keyword>
<dbReference type="GO" id="GO:0006654">
    <property type="term" value="P:phosphatidic acid biosynthetic process"/>
    <property type="evidence" value="ECO:0007669"/>
    <property type="project" value="TreeGrafter"/>
</dbReference>
<dbReference type="Proteomes" id="UP000593719">
    <property type="component" value="Chromosome"/>
</dbReference>
<accession>A0A7M1B239</accession>
<name>A0A7M1B239_9BACT</name>
<reference evidence="7 8" key="1">
    <citation type="submission" date="2019-06" db="EMBL/GenBank/DDBJ databases">
        <title>Sulfurimonas gotlandica sp. nov., a chemoautotrophic and psychrotolerant epsilonproteobacterium isolated from a pelagic redoxcline, and an emended description of the genus Sulfurimonas.</title>
        <authorList>
            <person name="Wang S."/>
            <person name="Jiang L."/>
            <person name="Shao Z."/>
        </authorList>
    </citation>
    <scope>NUCLEOTIDE SEQUENCE [LARGE SCALE GENOMIC DNA]</scope>
    <source>
        <strain evidence="7 8">S2-6</strain>
    </source>
</reference>
<protein>
    <submittedName>
        <fullName evidence="7">1-acyl-sn-glycerol-3-phosphate acyltransferase</fullName>
    </submittedName>
</protein>
<dbReference type="RefSeq" id="WP_193149982.1">
    <property type="nucleotide sequence ID" value="NZ_CP041235.1"/>
</dbReference>
<dbReference type="PANTHER" id="PTHR10434">
    <property type="entry name" value="1-ACYL-SN-GLYCEROL-3-PHOSPHATE ACYLTRANSFERASE"/>
    <property type="match status" value="1"/>
</dbReference>
<evidence type="ECO:0000256" key="2">
    <source>
        <dbReference type="ARBA" id="ARBA00022679"/>
    </source>
</evidence>
<evidence type="ECO:0000259" key="6">
    <source>
        <dbReference type="SMART" id="SM00563"/>
    </source>
</evidence>
<sequence length="238" mass="27971">MLKDLGKFIFMIELGFKYIKIFKQTYFHPFITQKYAYQELSKARQEYSNKVLDFLNIKVKLVGELPKKDKILYAINHRSLLDILVMENIFSRYNKSGTWIAKQELFEDPIYGKFFQYSGCIPVDLENKKGLVRFFKTIKRTLAKVDDLNIYIFPEGERYNGEGIKQFQSGASKIAKANNLDIVPVYINDKLEKVFKNAPYNEPYTVEVHVGGIINYENLEEKYLEFYKSVKEKTKGNK</sequence>
<keyword evidence="3" id="KW-0444">Lipid biosynthesis</keyword>
<keyword evidence="2 7" id="KW-0808">Transferase</keyword>
<proteinExistence type="predicted"/>
<gene>
    <name evidence="7" type="ORF">FJR45_07445</name>
</gene>
<keyword evidence="4" id="KW-1208">Phospholipid metabolism</keyword>
<organism evidence="7 8">
    <name type="scientific">Sulfurimonas sediminis</name>
    <dbReference type="NCBI Taxonomy" id="2590020"/>
    <lineage>
        <taxon>Bacteria</taxon>
        <taxon>Pseudomonadati</taxon>
        <taxon>Campylobacterota</taxon>
        <taxon>Epsilonproteobacteria</taxon>
        <taxon>Campylobacterales</taxon>
        <taxon>Sulfurimonadaceae</taxon>
        <taxon>Sulfurimonas</taxon>
    </lineage>
</organism>
<dbReference type="CDD" id="cd07989">
    <property type="entry name" value="LPLAT_AGPAT-like"/>
    <property type="match status" value="1"/>
</dbReference>
<evidence type="ECO:0000256" key="1">
    <source>
        <dbReference type="ARBA" id="ARBA00005189"/>
    </source>
</evidence>
<dbReference type="InterPro" id="IPR002123">
    <property type="entry name" value="Plipid/glycerol_acylTrfase"/>
</dbReference>
<dbReference type="SMART" id="SM00563">
    <property type="entry name" value="PlsC"/>
    <property type="match status" value="1"/>
</dbReference>
<keyword evidence="5 7" id="KW-0012">Acyltransferase</keyword>
<dbReference type="AlphaFoldDB" id="A0A7M1B239"/>
<keyword evidence="3" id="KW-0594">Phospholipid biosynthesis</keyword>
<dbReference type="KEGG" id="ssei:FJR45_07445"/>
<evidence type="ECO:0000256" key="5">
    <source>
        <dbReference type="ARBA" id="ARBA00023315"/>
    </source>
</evidence>
<evidence type="ECO:0000313" key="8">
    <source>
        <dbReference type="Proteomes" id="UP000593719"/>
    </source>
</evidence>
<dbReference type="PANTHER" id="PTHR10434:SF59">
    <property type="entry name" value="1-ACYL-SN-GLYCEROL-3-PHOSPHATE ACYLTRANSFERASE"/>
    <property type="match status" value="1"/>
</dbReference>
<comment type="pathway">
    <text evidence="1">Lipid metabolism.</text>
</comment>
<keyword evidence="8" id="KW-1185">Reference proteome</keyword>
<dbReference type="SUPFAM" id="SSF69593">
    <property type="entry name" value="Glycerol-3-phosphate (1)-acyltransferase"/>
    <property type="match status" value="1"/>
</dbReference>
<dbReference type="EMBL" id="CP041235">
    <property type="protein sequence ID" value="QOP43793.1"/>
    <property type="molecule type" value="Genomic_DNA"/>
</dbReference>
<dbReference type="Pfam" id="PF01553">
    <property type="entry name" value="Acyltransferase"/>
    <property type="match status" value="1"/>
</dbReference>
<dbReference type="GO" id="GO:0003841">
    <property type="term" value="F:1-acylglycerol-3-phosphate O-acyltransferase activity"/>
    <property type="evidence" value="ECO:0007669"/>
    <property type="project" value="TreeGrafter"/>
</dbReference>
<feature type="domain" description="Phospholipid/glycerol acyltransferase" evidence="6">
    <location>
        <begin position="71"/>
        <end position="190"/>
    </location>
</feature>